<evidence type="ECO:0000313" key="1">
    <source>
        <dbReference type="EMBL" id="VDM69234.1"/>
    </source>
</evidence>
<gene>
    <name evidence="1" type="ORF">SVUK_LOCUS4232</name>
</gene>
<keyword evidence="2" id="KW-1185">Reference proteome</keyword>
<protein>
    <submittedName>
        <fullName evidence="1">Uncharacterized protein</fullName>
    </submittedName>
</protein>
<reference evidence="1 2" key="1">
    <citation type="submission" date="2018-11" db="EMBL/GenBank/DDBJ databases">
        <authorList>
            <consortium name="Pathogen Informatics"/>
        </authorList>
    </citation>
    <scope>NUCLEOTIDE SEQUENCE [LARGE SCALE GENOMIC DNA]</scope>
</reference>
<accession>A0A3P7IUK7</accession>
<dbReference type="EMBL" id="UYYB01011527">
    <property type="protein sequence ID" value="VDM69234.1"/>
    <property type="molecule type" value="Genomic_DNA"/>
</dbReference>
<proteinExistence type="predicted"/>
<dbReference type="AlphaFoldDB" id="A0A3P7IUK7"/>
<dbReference type="OrthoDB" id="274765at2759"/>
<organism evidence="1 2">
    <name type="scientific">Strongylus vulgaris</name>
    <name type="common">Blood worm</name>
    <dbReference type="NCBI Taxonomy" id="40348"/>
    <lineage>
        <taxon>Eukaryota</taxon>
        <taxon>Metazoa</taxon>
        <taxon>Ecdysozoa</taxon>
        <taxon>Nematoda</taxon>
        <taxon>Chromadorea</taxon>
        <taxon>Rhabditida</taxon>
        <taxon>Rhabditina</taxon>
        <taxon>Rhabditomorpha</taxon>
        <taxon>Strongyloidea</taxon>
        <taxon>Strongylidae</taxon>
        <taxon>Strongylus</taxon>
    </lineage>
</organism>
<evidence type="ECO:0000313" key="2">
    <source>
        <dbReference type="Proteomes" id="UP000270094"/>
    </source>
</evidence>
<sequence>MSTDVTIKESDIVVSTPQGEITLKKEDAAPIYYKPKGEGKTGFELIPYKNGEMIANYVLFEASMNLAKVSWNSYEGLTKKERTIYMAHLKAIEERKLTYKDPFTRFTVFTALPL</sequence>
<name>A0A3P7IUK7_STRVU</name>
<dbReference type="Proteomes" id="UP000270094">
    <property type="component" value="Unassembled WGS sequence"/>
</dbReference>